<feature type="region of interest" description="Disordered" evidence="1">
    <location>
        <begin position="41"/>
        <end position="69"/>
    </location>
</feature>
<gene>
    <name evidence="2" type="ORF">SCF082_LOCUS39875</name>
</gene>
<dbReference type="EMBL" id="CAXAMM010039129">
    <property type="protein sequence ID" value="CAK9084025.1"/>
    <property type="molecule type" value="Genomic_DNA"/>
</dbReference>
<feature type="compositionally biased region" description="Basic residues" evidence="1">
    <location>
        <begin position="46"/>
        <end position="57"/>
    </location>
</feature>
<evidence type="ECO:0000313" key="2">
    <source>
        <dbReference type="EMBL" id="CAK9084025.1"/>
    </source>
</evidence>
<sequence>MQFKGREEVTEFDQQHFQAEGLFAQNSSQGHKEHLRLGRAGLRSAGGRRRTVKRHHADLRIQGGPEDSL</sequence>
<evidence type="ECO:0000313" key="3">
    <source>
        <dbReference type="Proteomes" id="UP001642464"/>
    </source>
</evidence>
<protein>
    <submittedName>
        <fullName evidence="2">Uncharacterized protein</fullName>
    </submittedName>
</protein>
<comment type="caution">
    <text evidence="2">The sequence shown here is derived from an EMBL/GenBank/DDBJ whole genome shotgun (WGS) entry which is preliminary data.</text>
</comment>
<accession>A0ABP0Q925</accession>
<reference evidence="2 3" key="1">
    <citation type="submission" date="2024-02" db="EMBL/GenBank/DDBJ databases">
        <authorList>
            <person name="Chen Y."/>
            <person name="Shah S."/>
            <person name="Dougan E. K."/>
            <person name="Thang M."/>
            <person name="Chan C."/>
        </authorList>
    </citation>
    <scope>NUCLEOTIDE SEQUENCE [LARGE SCALE GENOMIC DNA]</scope>
</reference>
<dbReference type="Proteomes" id="UP001642464">
    <property type="component" value="Unassembled WGS sequence"/>
</dbReference>
<proteinExistence type="predicted"/>
<evidence type="ECO:0000256" key="1">
    <source>
        <dbReference type="SAM" id="MobiDB-lite"/>
    </source>
</evidence>
<name>A0ABP0Q925_9DINO</name>
<organism evidence="2 3">
    <name type="scientific">Durusdinium trenchii</name>
    <dbReference type="NCBI Taxonomy" id="1381693"/>
    <lineage>
        <taxon>Eukaryota</taxon>
        <taxon>Sar</taxon>
        <taxon>Alveolata</taxon>
        <taxon>Dinophyceae</taxon>
        <taxon>Suessiales</taxon>
        <taxon>Symbiodiniaceae</taxon>
        <taxon>Durusdinium</taxon>
    </lineage>
</organism>
<keyword evidence="3" id="KW-1185">Reference proteome</keyword>